<proteinExistence type="predicted"/>
<keyword evidence="3" id="KW-1185">Reference proteome</keyword>
<feature type="transmembrane region" description="Helical" evidence="1">
    <location>
        <begin position="88"/>
        <end position="110"/>
    </location>
</feature>
<organism evidence="2 3">
    <name type="scientific">Oceanococcus atlanticus</name>
    <dbReference type="NCBI Taxonomy" id="1317117"/>
    <lineage>
        <taxon>Bacteria</taxon>
        <taxon>Pseudomonadati</taxon>
        <taxon>Pseudomonadota</taxon>
        <taxon>Gammaproteobacteria</taxon>
        <taxon>Chromatiales</taxon>
        <taxon>Oceanococcaceae</taxon>
        <taxon>Oceanococcus</taxon>
    </lineage>
</organism>
<dbReference type="OrthoDB" id="7872270at2"/>
<dbReference type="EMBL" id="AQQV01000006">
    <property type="protein sequence ID" value="ORE85023.1"/>
    <property type="molecule type" value="Genomic_DNA"/>
</dbReference>
<evidence type="ECO:0000313" key="2">
    <source>
        <dbReference type="EMBL" id="ORE85023.1"/>
    </source>
</evidence>
<keyword evidence="1" id="KW-0812">Transmembrane</keyword>
<keyword evidence="1" id="KW-0472">Membrane</keyword>
<sequence length="115" mass="12607">MLALSIYTTAFAALLITAETIVTLRERKYWPLSFDDYATAICLLVAVYAVPKSVSLPLLLVAWSFCSGNLYAMLFTRMDPTTGSRQRLPVLALGLVLSLIGIGMSFFQLIQSIAP</sequence>
<protein>
    <submittedName>
        <fullName evidence="2">Uncharacterized protein</fullName>
    </submittedName>
</protein>
<reference evidence="2 3" key="1">
    <citation type="submission" date="2013-04" db="EMBL/GenBank/DDBJ databases">
        <title>Oceanococcus atlanticus 22II-S10r2 Genome Sequencing.</title>
        <authorList>
            <person name="Lai Q."/>
            <person name="Li G."/>
            <person name="Shao Z."/>
        </authorList>
    </citation>
    <scope>NUCLEOTIDE SEQUENCE [LARGE SCALE GENOMIC DNA]</scope>
    <source>
        <strain evidence="2 3">22II-S10r2</strain>
    </source>
</reference>
<evidence type="ECO:0000313" key="3">
    <source>
        <dbReference type="Proteomes" id="UP000192342"/>
    </source>
</evidence>
<comment type="caution">
    <text evidence="2">The sequence shown here is derived from an EMBL/GenBank/DDBJ whole genome shotgun (WGS) entry which is preliminary data.</text>
</comment>
<keyword evidence="1" id="KW-1133">Transmembrane helix</keyword>
<feature type="transmembrane region" description="Helical" evidence="1">
    <location>
        <begin position="56"/>
        <end position="76"/>
    </location>
</feature>
<dbReference type="Proteomes" id="UP000192342">
    <property type="component" value="Unassembled WGS sequence"/>
</dbReference>
<accession>A0A1Y1SAL4</accession>
<feature type="transmembrane region" description="Helical" evidence="1">
    <location>
        <begin position="6"/>
        <end position="22"/>
    </location>
</feature>
<evidence type="ECO:0000256" key="1">
    <source>
        <dbReference type="SAM" id="Phobius"/>
    </source>
</evidence>
<dbReference type="AlphaFoldDB" id="A0A1Y1SAL4"/>
<dbReference type="RefSeq" id="WP_083563473.1">
    <property type="nucleotide sequence ID" value="NZ_AQQV01000006.1"/>
</dbReference>
<dbReference type="STRING" id="1317117.ATO7_16105"/>
<gene>
    <name evidence="2" type="ORF">ATO7_16105</name>
</gene>
<name>A0A1Y1SAL4_9GAMM</name>